<dbReference type="EMBL" id="MTYJ01000011">
    <property type="protein sequence ID" value="OQV23459.1"/>
    <property type="molecule type" value="Genomic_DNA"/>
</dbReference>
<protein>
    <recommendedName>
        <fullName evidence="5">LysM domain-containing protein</fullName>
    </recommendedName>
</protein>
<keyword evidence="2" id="KW-1133">Transmembrane helix</keyword>
<dbReference type="Proteomes" id="UP000192578">
    <property type="component" value="Unassembled WGS sequence"/>
</dbReference>
<evidence type="ECO:0000256" key="2">
    <source>
        <dbReference type="SAM" id="Phobius"/>
    </source>
</evidence>
<gene>
    <name evidence="3" type="ORF">BV898_02580</name>
</gene>
<reference evidence="4" key="1">
    <citation type="submission" date="2017-01" db="EMBL/GenBank/DDBJ databases">
        <title>Comparative genomics of anhydrobiosis in the tardigrade Hypsibius dujardini.</title>
        <authorList>
            <person name="Yoshida Y."/>
            <person name="Koutsovoulos G."/>
            <person name="Laetsch D."/>
            <person name="Stevens L."/>
            <person name="Kumar S."/>
            <person name="Horikawa D."/>
            <person name="Ishino K."/>
            <person name="Komine S."/>
            <person name="Tomita M."/>
            <person name="Blaxter M."/>
            <person name="Arakawa K."/>
        </authorList>
    </citation>
    <scope>NUCLEOTIDE SEQUENCE [LARGE SCALE GENOMIC DNA]</scope>
    <source>
        <strain evidence="4">Z151</strain>
    </source>
</reference>
<keyword evidence="2" id="KW-0812">Transmembrane</keyword>
<accession>A0A1W0X7E7</accession>
<name>A0A1W0X7E7_HYPEX</name>
<evidence type="ECO:0000313" key="3">
    <source>
        <dbReference type="EMBL" id="OQV23459.1"/>
    </source>
</evidence>
<dbReference type="AlphaFoldDB" id="A0A1W0X7E7"/>
<feature type="region of interest" description="Disordered" evidence="1">
    <location>
        <begin position="78"/>
        <end position="99"/>
    </location>
</feature>
<sequence length="191" mass="20330">MSVKYNPVEAFEAEVNAHTSKSSAPVRSGFLARFPACLFSIEALVCVVLLLGTIFVFYPKDSDRPRKHPHHASLGVAHRNAVPEPPQHHPNKNIPDDKLAAPNIPAAAAAPATTPAPQVIEPFDGPHCFAGVNEGDHCAAFVSGYGITSIERLIEMNPGLTCPADALMTVGHAIFIRKGQGCGTECTKELC</sequence>
<comment type="caution">
    <text evidence="3">The sequence shown here is derived from an EMBL/GenBank/DDBJ whole genome shotgun (WGS) entry which is preliminary data.</text>
</comment>
<keyword evidence="2" id="KW-0472">Membrane</keyword>
<evidence type="ECO:0000313" key="4">
    <source>
        <dbReference type="Proteomes" id="UP000192578"/>
    </source>
</evidence>
<organism evidence="3 4">
    <name type="scientific">Hypsibius exemplaris</name>
    <name type="common">Freshwater tardigrade</name>
    <dbReference type="NCBI Taxonomy" id="2072580"/>
    <lineage>
        <taxon>Eukaryota</taxon>
        <taxon>Metazoa</taxon>
        <taxon>Ecdysozoa</taxon>
        <taxon>Tardigrada</taxon>
        <taxon>Eutardigrada</taxon>
        <taxon>Parachela</taxon>
        <taxon>Hypsibioidea</taxon>
        <taxon>Hypsibiidae</taxon>
        <taxon>Hypsibius</taxon>
    </lineage>
</organism>
<feature type="transmembrane region" description="Helical" evidence="2">
    <location>
        <begin position="30"/>
        <end position="58"/>
    </location>
</feature>
<keyword evidence="4" id="KW-1185">Reference proteome</keyword>
<evidence type="ECO:0008006" key="5">
    <source>
        <dbReference type="Google" id="ProtNLM"/>
    </source>
</evidence>
<evidence type="ECO:0000256" key="1">
    <source>
        <dbReference type="SAM" id="MobiDB-lite"/>
    </source>
</evidence>
<proteinExistence type="predicted"/>